<accession>A0A1I7NKN2</accession>
<keyword evidence="2" id="KW-0328">Glycosyltransferase</keyword>
<dbReference type="OrthoDB" id="9806824at2"/>
<feature type="transmembrane region" description="Helical" evidence="7">
    <location>
        <begin position="412"/>
        <end position="430"/>
    </location>
</feature>
<evidence type="ECO:0000313" key="9">
    <source>
        <dbReference type="EMBL" id="SFV35170.1"/>
    </source>
</evidence>
<dbReference type="SUPFAM" id="SSF53448">
    <property type="entry name" value="Nucleotide-diphospho-sugar transferases"/>
    <property type="match status" value="1"/>
</dbReference>
<keyword evidence="3" id="KW-0808">Transferase</keyword>
<protein>
    <submittedName>
        <fullName evidence="9">Cellulose synthase (UDP-forming)</fullName>
    </submittedName>
</protein>
<dbReference type="Pfam" id="PF07238">
    <property type="entry name" value="PilZ"/>
    <property type="match status" value="1"/>
</dbReference>
<evidence type="ECO:0000256" key="4">
    <source>
        <dbReference type="ARBA" id="ARBA00022692"/>
    </source>
</evidence>
<dbReference type="CDD" id="cd06421">
    <property type="entry name" value="CESA_CelA_like"/>
    <property type="match status" value="1"/>
</dbReference>
<comment type="subcellular location">
    <subcellularLocation>
        <location evidence="1">Membrane</location>
        <topology evidence="1">Multi-pass membrane protein</topology>
    </subcellularLocation>
</comment>
<keyword evidence="6 7" id="KW-0472">Membrane</keyword>
<feature type="transmembrane region" description="Helical" evidence="7">
    <location>
        <begin position="35"/>
        <end position="53"/>
    </location>
</feature>
<dbReference type="PANTHER" id="PTHR43867:SF2">
    <property type="entry name" value="CELLULOSE SYNTHASE CATALYTIC SUBUNIT A [UDP-FORMING]"/>
    <property type="match status" value="1"/>
</dbReference>
<evidence type="ECO:0000313" key="10">
    <source>
        <dbReference type="Proteomes" id="UP000199423"/>
    </source>
</evidence>
<keyword evidence="5 7" id="KW-1133">Transmembrane helix</keyword>
<proteinExistence type="predicted"/>
<feature type="transmembrane region" description="Helical" evidence="7">
    <location>
        <begin position="12"/>
        <end position="30"/>
    </location>
</feature>
<dbReference type="Gene3D" id="2.40.10.220">
    <property type="entry name" value="predicted glycosyltransferase like domains"/>
    <property type="match status" value="1"/>
</dbReference>
<evidence type="ECO:0000259" key="8">
    <source>
        <dbReference type="Pfam" id="PF07238"/>
    </source>
</evidence>
<feature type="transmembrane region" description="Helical" evidence="7">
    <location>
        <begin position="73"/>
        <end position="94"/>
    </location>
</feature>
<dbReference type="SUPFAM" id="SSF141371">
    <property type="entry name" value="PilZ domain-like"/>
    <property type="match status" value="1"/>
</dbReference>
<dbReference type="AlphaFoldDB" id="A0A1I7NKN2"/>
<dbReference type="PANTHER" id="PTHR43867">
    <property type="entry name" value="CELLULOSE SYNTHASE CATALYTIC SUBUNIT A [UDP-FORMING]"/>
    <property type="match status" value="1"/>
</dbReference>
<evidence type="ECO:0000256" key="5">
    <source>
        <dbReference type="ARBA" id="ARBA00022989"/>
    </source>
</evidence>
<feature type="transmembrane region" description="Helical" evidence="7">
    <location>
        <begin position="485"/>
        <end position="506"/>
    </location>
</feature>
<evidence type="ECO:0000256" key="1">
    <source>
        <dbReference type="ARBA" id="ARBA00004141"/>
    </source>
</evidence>
<dbReference type="InterPro" id="IPR029044">
    <property type="entry name" value="Nucleotide-diphossugar_trans"/>
</dbReference>
<dbReference type="EMBL" id="FPCH01000002">
    <property type="protein sequence ID" value="SFV35170.1"/>
    <property type="molecule type" value="Genomic_DNA"/>
</dbReference>
<feature type="transmembrane region" description="Helical" evidence="7">
    <location>
        <begin position="377"/>
        <end position="400"/>
    </location>
</feature>
<sequence length="656" mass="72581">MTSASGMSYIDALMPALIIGLLATAILPWVNRNNTVVRTVAIVVCVGLGWRYMTWRMFSTIPSVDNPVNFMVGFIFTAVEAITMVGATASQIFLTRTRNRTAEANRNVPKLLSLPKLPKVDVLICTYNEDENILERTIIGALAINYPNFRVWVCDDGRRPWLKALCERHHVGYLTRSDNAHAKAGNINAALKKLAALDEKPDFISILDADFVPLPEFLTRGLSLALSPDVGVVQTPQHFFNPDPIQSNLALTRVWPDEQRFFFDIVMASKDAWGGAFCCGTSSIIRFDALQSIGGFPTDSVTEDYLVSLRLREKGFGTVYLNEVLSLGLAPEGLAEYTGQRARWCLGFVQICRGPSGPLKIGNGLPFVDRIMLCETFLHWSATHLFRVLGVIVPALYLLFGIEAVHANVIDAIWYLAPFLAAQIGIFLWLTDGRVIPLMSDLYQMLCSTEVLKGVVSGLLRPKGQKFKVTAKGGDRSKQFIQWPLLRIFGVLLALTAIGIANAFLIDPTRPLAESSAIALFWSWYNIIVLTLCCYVCSEQQQRRKGERFDVRVPVTISAGGASYEFYASDVSVSGIHLLGEPPLHIGSPVRARFADVSIDAYIRRKTEHGFGLEFENSGQSKAHLLRFIFSGRTSTSVGKIKPHLVATALAARIFR</sequence>
<dbReference type="STRING" id="51670.SAMN04488557_2517"/>
<keyword evidence="4 7" id="KW-0812">Transmembrane</keyword>
<dbReference type="InterPro" id="IPR050321">
    <property type="entry name" value="Glycosyltr_2/OpgH_subfam"/>
</dbReference>
<evidence type="ECO:0000256" key="3">
    <source>
        <dbReference type="ARBA" id="ARBA00022679"/>
    </source>
</evidence>
<dbReference type="GO" id="GO:0016758">
    <property type="term" value="F:hexosyltransferase activity"/>
    <property type="evidence" value="ECO:0007669"/>
    <property type="project" value="TreeGrafter"/>
</dbReference>
<keyword evidence="10" id="KW-1185">Reference proteome</keyword>
<gene>
    <name evidence="9" type="ORF">SAMN04488557_2517</name>
</gene>
<dbReference type="GO" id="GO:0035438">
    <property type="term" value="F:cyclic-di-GMP binding"/>
    <property type="evidence" value="ECO:0007669"/>
    <property type="project" value="InterPro"/>
</dbReference>
<organism evidence="9 10">
    <name type="scientific">Hyphomicrobium facile</name>
    <dbReference type="NCBI Taxonomy" id="51670"/>
    <lineage>
        <taxon>Bacteria</taxon>
        <taxon>Pseudomonadati</taxon>
        <taxon>Pseudomonadota</taxon>
        <taxon>Alphaproteobacteria</taxon>
        <taxon>Hyphomicrobiales</taxon>
        <taxon>Hyphomicrobiaceae</taxon>
        <taxon>Hyphomicrobium</taxon>
    </lineage>
</organism>
<dbReference type="Proteomes" id="UP000199423">
    <property type="component" value="Unassembled WGS sequence"/>
</dbReference>
<feature type="domain" description="PilZ" evidence="8">
    <location>
        <begin position="542"/>
        <end position="630"/>
    </location>
</feature>
<evidence type="ECO:0000256" key="2">
    <source>
        <dbReference type="ARBA" id="ARBA00022676"/>
    </source>
</evidence>
<dbReference type="Pfam" id="PF13641">
    <property type="entry name" value="Glyco_tranf_2_3"/>
    <property type="match status" value="1"/>
</dbReference>
<evidence type="ECO:0000256" key="7">
    <source>
        <dbReference type="SAM" id="Phobius"/>
    </source>
</evidence>
<dbReference type="GO" id="GO:0005886">
    <property type="term" value="C:plasma membrane"/>
    <property type="evidence" value="ECO:0007669"/>
    <property type="project" value="TreeGrafter"/>
</dbReference>
<dbReference type="Gene3D" id="3.90.550.10">
    <property type="entry name" value="Spore Coat Polysaccharide Biosynthesis Protein SpsA, Chain A"/>
    <property type="match status" value="1"/>
</dbReference>
<feature type="transmembrane region" description="Helical" evidence="7">
    <location>
        <begin position="518"/>
        <end position="538"/>
    </location>
</feature>
<reference evidence="10" key="1">
    <citation type="submission" date="2016-10" db="EMBL/GenBank/DDBJ databases">
        <authorList>
            <person name="Varghese N."/>
            <person name="Submissions S."/>
        </authorList>
    </citation>
    <scope>NUCLEOTIDE SEQUENCE [LARGE SCALE GENOMIC DNA]</scope>
    <source>
        <strain evidence="10">DSM 1565</strain>
    </source>
</reference>
<evidence type="ECO:0000256" key="6">
    <source>
        <dbReference type="ARBA" id="ARBA00023136"/>
    </source>
</evidence>
<dbReference type="RefSeq" id="WP_092867986.1">
    <property type="nucleotide sequence ID" value="NZ_FPCH01000002.1"/>
</dbReference>
<dbReference type="InterPro" id="IPR009875">
    <property type="entry name" value="PilZ_domain"/>
</dbReference>
<name>A0A1I7NKN2_9HYPH</name>